<dbReference type="InterPro" id="IPR036188">
    <property type="entry name" value="FAD/NAD-bd_sf"/>
</dbReference>
<evidence type="ECO:0000313" key="8">
    <source>
        <dbReference type="Proteomes" id="UP000245609"/>
    </source>
</evidence>
<dbReference type="Gene3D" id="3.50.50.100">
    <property type="match status" value="2"/>
</dbReference>
<comment type="caution">
    <text evidence="7">The sequence shown here is derived from an EMBL/GenBank/DDBJ whole genome shotgun (WGS) entry which is preliminary data.</text>
</comment>
<dbReference type="InterPro" id="IPR023753">
    <property type="entry name" value="FAD/NAD-binding_dom"/>
</dbReference>
<dbReference type="EMBL" id="MBFS01003676">
    <property type="protein sequence ID" value="PVU85352.1"/>
    <property type="molecule type" value="Genomic_DNA"/>
</dbReference>
<dbReference type="Proteomes" id="UP000245609">
    <property type="component" value="Unassembled WGS sequence"/>
</dbReference>
<dbReference type="SUPFAM" id="SSF51905">
    <property type="entry name" value="FAD/NAD(P)-binding domain"/>
    <property type="match status" value="2"/>
</dbReference>
<dbReference type="GO" id="GO:0050660">
    <property type="term" value="F:flavin adenine dinucleotide binding"/>
    <property type="evidence" value="ECO:0007669"/>
    <property type="project" value="TreeGrafter"/>
</dbReference>
<sequence>MKFDDQCASFPAKKNSNKKEESLFEFLSSENSPSPGNGSNFRKKKPNRLEKLFGKSKSNKSLGSKEIEGRMEYSPSINRSVMSYVPSVYTSQSGNVSEHTSMASLKVLVIGGSAAGLYFTKILEKLCKKRVKITIIEPNTKIFFKSAAFSSVMDYTTSKDLFIPLEKIFHYSHNSIVHSKAVSVTDEYVETEDGKTIYYDVLVVASGSTYPIPCKMEGRDIIQTEAVFNDYFKKTIAAKNAVIIGGGPCGTELALRMLKEKAVENLTIVHDEPMLLNENYPESYRNKIQSKIISQGGNLILSDTAKLSPEKDYGYPIKGRWVSTESGKMFFTDIQFNCTGPIANSDFLKHLDQSKHKIIDSEKGFIRVNRYLQIIGYDKIFAIGDVNNINGIKSIQRAKDQAETVAYTIFTWINKKNEETTISHIQPKTWPIDCNQAYISIKNNEFDEVKIDPKYDSGLLNEAIVKKNAPEIQTRKVDLLKNQYKLMGFVFKGAGSY</sequence>
<dbReference type="OrthoDB" id="202203at2759"/>
<feature type="compositionally biased region" description="Low complexity" evidence="5">
    <location>
        <begin position="24"/>
        <end position="40"/>
    </location>
</feature>
<evidence type="ECO:0000259" key="6">
    <source>
        <dbReference type="Pfam" id="PF07992"/>
    </source>
</evidence>
<reference evidence="7 8" key="1">
    <citation type="journal article" date="2018" name="MBio">
        <title>Comparative Genomics Reveals the Core Gene Toolbox for the Fungus-Insect Symbiosis.</title>
        <authorList>
            <person name="Wang Y."/>
            <person name="Stata M."/>
            <person name="Wang W."/>
            <person name="Stajich J.E."/>
            <person name="White M.M."/>
            <person name="Moncalvo J.M."/>
        </authorList>
    </citation>
    <scope>NUCLEOTIDE SEQUENCE [LARGE SCALE GENOMIC DNA]</scope>
    <source>
        <strain evidence="7 8">SC-DP-2</strain>
    </source>
</reference>
<dbReference type="STRING" id="133381.A0A2T9XZ33"/>
<gene>
    <name evidence="7" type="ORF">BB560_007051</name>
</gene>
<dbReference type="PANTHER" id="PTHR43735">
    <property type="entry name" value="APOPTOSIS-INDUCING FACTOR 1"/>
    <property type="match status" value="1"/>
</dbReference>
<evidence type="ECO:0000313" key="7">
    <source>
        <dbReference type="EMBL" id="PVU85352.1"/>
    </source>
</evidence>
<dbReference type="AlphaFoldDB" id="A0A2T9XZ33"/>
<feature type="region of interest" description="Disordered" evidence="5">
    <location>
        <begin position="1"/>
        <end position="65"/>
    </location>
</feature>
<dbReference type="GO" id="GO:0005737">
    <property type="term" value="C:cytoplasm"/>
    <property type="evidence" value="ECO:0007669"/>
    <property type="project" value="TreeGrafter"/>
</dbReference>
<evidence type="ECO:0000256" key="2">
    <source>
        <dbReference type="ARBA" id="ARBA00022630"/>
    </source>
</evidence>
<dbReference type="Gene3D" id="3.50.50.60">
    <property type="entry name" value="FAD/NAD(P)-binding domain"/>
    <property type="match status" value="1"/>
</dbReference>
<evidence type="ECO:0000256" key="1">
    <source>
        <dbReference type="ARBA" id="ARBA00006442"/>
    </source>
</evidence>
<evidence type="ECO:0000256" key="4">
    <source>
        <dbReference type="ARBA" id="ARBA00023002"/>
    </source>
</evidence>
<keyword evidence="3" id="KW-0274">FAD</keyword>
<keyword evidence="8" id="KW-1185">Reference proteome</keyword>
<accession>A0A2T9XZ33</accession>
<proteinExistence type="inferred from homology"/>
<organism evidence="7 8">
    <name type="scientific">Smittium megazygosporum</name>
    <dbReference type="NCBI Taxonomy" id="133381"/>
    <lineage>
        <taxon>Eukaryota</taxon>
        <taxon>Fungi</taxon>
        <taxon>Fungi incertae sedis</taxon>
        <taxon>Zoopagomycota</taxon>
        <taxon>Kickxellomycotina</taxon>
        <taxon>Harpellomycetes</taxon>
        <taxon>Harpellales</taxon>
        <taxon>Legeriomycetaceae</taxon>
        <taxon>Smittium</taxon>
    </lineage>
</organism>
<evidence type="ECO:0000256" key="5">
    <source>
        <dbReference type="SAM" id="MobiDB-lite"/>
    </source>
</evidence>
<dbReference type="Pfam" id="PF07992">
    <property type="entry name" value="Pyr_redox_2"/>
    <property type="match status" value="1"/>
</dbReference>
<keyword evidence="2" id="KW-0285">Flavoprotein</keyword>
<dbReference type="PANTHER" id="PTHR43735:SF3">
    <property type="entry name" value="FERROPTOSIS SUPPRESSOR PROTEIN 1"/>
    <property type="match status" value="1"/>
</dbReference>
<name>A0A2T9XZ33_9FUNG</name>
<comment type="similarity">
    <text evidence="1">Belongs to the FAD-dependent oxidoreductase family.</text>
</comment>
<dbReference type="GO" id="GO:0004174">
    <property type="term" value="F:electron-transferring-flavoprotein dehydrogenase activity"/>
    <property type="evidence" value="ECO:0007669"/>
    <property type="project" value="TreeGrafter"/>
</dbReference>
<protein>
    <recommendedName>
        <fullName evidence="6">FAD/NAD(P)-binding domain-containing protein</fullName>
    </recommendedName>
</protein>
<keyword evidence="4" id="KW-0560">Oxidoreductase</keyword>
<evidence type="ECO:0000256" key="3">
    <source>
        <dbReference type="ARBA" id="ARBA00022827"/>
    </source>
</evidence>
<feature type="domain" description="FAD/NAD(P)-binding" evidence="6">
    <location>
        <begin position="106"/>
        <end position="402"/>
    </location>
</feature>